<evidence type="ECO:0000259" key="11">
    <source>
        <dbReference type="Pfam" id="PF03633"/>
    </source>
</evidence>
<dbReference type="InterPro" id="IPR005195">
    <property type="entry name" value="Glyco_hydro_65_M"/>
</dbReference>
<evidence type="ECO:0000256" key="9">
    <source>
        <dbReference type="SAM" id="SignalP"/>
    </source>
</evidence>
<accession>A0A6P8HZ55</accession>
<evidence type="ECO:0000259" key="10">
    <source>
        <dbReference type="Pfam" id="PF03632"/>
    </source>
</evidence>
<dbReference type="InParanoid" id="A0A6P8HZ55"/>
<feature type="chain" id="PRO_5027715456" description="Protein-glucosylgalactosylhydroxylysine glucosidase" evidence="9">
    <location>
        <begin position="27"/>
        <end position="736"/>
    </location>
</feature>
<evidence type="ECO:0000256" key="8">
    <source>
        <dbReference type="ARBA" id="ARBA00079982"/>
    </source>
</evidence>
<organism evidence="12 13">
    <name type="scientific">Actinia tenebrosa</name>
    <name type="common">Australian red waratah sea anemone</name>
    <dbReference type="NCBI Taxonomy" id="6105"/>
    <lineage>
        <taxon>Eukaryota</taxon>
        <taxon>Metazoa</taxon>
        <taxon>Cnidaria</taxon>
        <taxon>Anthozoa</taxon>
        <taxon>Hexacorallia</taxon>
        <taxon>Actiniaria</taxon>
        <taxon>Actiniidae</taxon>
        <taxon>Actinia</taxon>
    </lineage>
</organism>
<keyword evidence="2" id="KW-0378">Hydrolase</keyword>
<evidence type="ECO:0000313" key="12">
    <source>
        <dbReference type="Proteomes" id="UP000515163"/>
    </source>
</evidence>
<dbReference type="Pfam" id="PF10222">
    <property type="entry name" value="DUF2152"/>
    <property type="match status" value="1"/>
</dbReference>
<dbReference type="Proteomes" id="UP000515163">
    <property type="component" value="Unplaced"/>
</dbReference>
<comment type="similarity">
    <text evidence="1">Belongs to the glycosyl hydrolase 65 family.</text>
</comment>
<keyword evidence="9" id="KW-0732">Signal</keyword>
<proteinExistence type="inferred from homology"/>
<evidence type="ECO:0000256" key="7">
    <source>
        <dbReference type="ARBA" id="ARBA00071505"/>
    </source>
</evidence>
<comment type="function">
    <text evidence="5">Catalyzes the hydrolysis of glucose from the disaccharide unit linked to hydroxylysine residues of collagen and collagen-like proteins.</text>
</comment>
<dbReference type="GO" id="GO:0005975">
    <property type="term" value="P:carbohydrate metabolic process"/>
    <property type="evidence" value="ECO:0007669"/>
    <property type="project" value="InterPro"/>
</dbReference>
<evidence type="ECO:0000256" key="2">
    <source>
        <dbReference type="ARBA" id="ARBA00022801"/>
    </source>
</evidence>
<dbReference type="InterPro" id="IPR008928">
    <property type="entry name" value="6-hairpin_glycosidase_sf"/>
</dbReference>
<name>A0A6P8HZ55_ACTTE</name>
<dbReference type="FunFam" id="1.50.10.10:FF:000023">
    <property type="entry name" value="Protein-glucosylgalactosylhydroxylysine glucosidase"/>
    <property type="match status" value="1"/>
</dbReference>
<comment type="catalytic activity">
    <reaction evidence="4">
        <text>(5R)-5-O-[alpha-D-glucosyl-(1-&gt;2)-beta-D-galactosyl]-5-hydroxy-L-lysyl-[collagen] + H2O = (5R)-5-O-(beta-D-galactosyl)-5-hydroxy-L-lysyl-[collagen] + D-glucose</text>
        <dbReference type="Rhea" id="RHEA:11068"/>
        <dbReference type="Rhea" id="RHEA-COMP:12753"/>
        <dbReference type="Rhea" id="RHEA-COMP:12754"/>
        <dbReference type="ChEBI" id="CHEBI:4167"/>
        <dbReference type="ChEBI" id="CHEBI:15377"/>
        <dbReference type="ChEBI" id="CHEBI:133443"/>
        <dbReference type="ChEBI" id="CHEBI:133452"/>
        <dbReference type="EC" id="3.2.1.107"/>
    </reaction>
</comment>
<sequence>MSKTTSQSKIPILNLLIFYLINVNNAKDRTGSPTRFYTKNLEEIYSKNTVTGSRPGRIMASVGNGFVGTIIYTDTIHVAGIYNGKAVSKQWPIYPLYFYEHTHRARIPSTCAINFTVVDRSGENSYALDVSEGVFYRWFESDDKSITVEQRIYAHRSRKHLIVVELSVTKSLGENVTLSLSNNKGLPSRDINFKEYSPKPGVMFGVGEVRKPEDTRGFKAKVGVAWTEIPSSLTIAAKVKNKTWYFVTAITSSISYGKDVVVNETLAQWEDANRDKKSLLKSHKEAWKRLWDTGKIDIEGHLELSQAVYGSMYYILSSTRADWPYGLSPGGLPGGEEYMGHTFWDQDIWMYPFLVLLHPDLARGCLEYRYQRLPAARILAEKYGFNGAMFPWESSLSGMETSPGDYYGESQIHISGDIAHAAKLYWRATQDYQWLKKIGYQLVKQTADFWASRVYYKRKDEKYYIHFVMPPDEYQFPVDNSIYTNVVAKQNLEFAVKISNLLGRYVPTRWNKIAEQMYIPFDKKLKYHPEFDGYDLNMTVKQADTILIGFPLMYDMDKQVRYNDLRFYSEITTKHGPAMTHAMHAIGWLELGMERKAHREFRKNYDNIVGPFKVWTEQINKRGAVNFITGAGGFLQAVIYGYGGFRLRENRLDFYPTLPRGCTKLTIRGVHYMGNKLEFTIKKKMFGVRLISKGPISPRLEVVMIYKRKNRYTLRLGEMLYLHRGRGFLRIPRHDR</sequence>
<protein>
    <recommendedName>
        <fullName evidence="7">Protein-glucosylgalactosylhydroxylysine glucosidase</fullName>
        <ecNumber evidence="6">3.2.1.107</ecNumber>
    </recommendedName>
    <alternativeName>
        <fullName evidence="8">Acid trehalase-like protein 1</fullName>
    </alternativeName>
</protein>
<dbReference type="KEGG" id="aten:116294426"/>
<reference evidence="13" key="1">
    <citation type="submission" date="2025-08" db="UniProtKB">
        <authorList>
            <consortium name="RefSeq"/>
        </authorList>
    </citation>
    <scope>IDENTIFICATION</scope>
    <source>
        <tissue evidence="13">Tentacle</tissue>
    </source>
</reference>
<feature type="signal peptide" evidence="9">
    <location>
        <begin position="1"/>
        <end position="26"/>
    </location>
</feature>
<feature type="domain" description="Glycoside hydrolase family 65 central catalytic" evidence="10">
    <location>
        <begin position="327"/>
        <end position="534"/>
    </location>
</feature>
<evidence type="ECO:0000256" key="1">
    <source>
        <dbReference type="ARBA" id="ARBA00006768"/>
    </source>
</evidence>
<dbReference type="FunFam" id="2.60.420.10:FF:000003">
    <property type="entry name" value="Protein-glucosylgalactosylhydroxylysine glucosidase"/>
    <property type="match status" value="1"/>
</dbReference>
<dbReference type="AlphaFoldDB" id="A0A6P8HZ55"/>
<dbReference type="SUPFAM" id="SSF48208">
    <property type="entry name" value="Six-hairpin glycosidases"/>
    <property type="match status" value="1"/>
</dbReference>
<evidence type="ECO:0000256" key="4">
    <source>
        <dbReference type="ARBA" id="ARBA00051415"/>
    </source>
</evidence>
<gene>
    <name evidence="13" type="primary">LOC116294426</name>
</gene>
<dbReference type="OrthoDB" id="200349at2759"/>
<dbReference type="PANTHER" id="PTHR11051">
    <property type="entry name" value="GLYCOSYL HYDROLASE-RELATED"/>
    <property type="match status" value="1"/>
</dbReference>
<dbReference type="Gene3D" id="1.50.10.10">
    <property type="match status" value="1"/>
</dbReference>
<dbReference type="PANTHER" id="PTHR11051:SF8">
    <property type="entry name" value="PROTEIN-GLUCOSYLGALACTOSYLHYDROXYLYSINE GLUCOSIDASE"/>
    <property type="match status" value="1"/>
</dbReference>
<evidence type="ECO:0000313" key="13">
    <source>
        <dbReference type="RefSeq" id="XP_031557882.1"/>
    </source>
</evidence>
<dbReference type="InterPro" id="IPR005194">
    <property type="entry name" value="Glyco_hydro_65_C"/>
</dbReference>
<dbReference type="InterPro" id="IPR018795">
    <property type="entry name" value="K2013-like"/>
</dbReference>
<dbReference type="Pfam" id="PF03633">
    <property type="entry name" value="Glyco_hydro_65C"/>
    <property type="match status" value="1"/>
</dbReference>
<dbReference type="Pfam" id="PF03632">
    <property type="entry name" value="Glyco_hydro_65m"/>
    <property type="match status" value="1"/>
</dbReference>
<dbReference type="GeneID" id="116294426"/>
<dbReference type="FunCoup" id="A0A6P8HZ55">
    <property type="interactions" value="394"/>
</dbReference>
<dbReference type="InterPro" id="IPR012341">
    <property type="entry name" value="6hp_glycosidase-like_sf"/>
</dbReference>
<evidence type="ECO:0000256" key="6">
    <source>
        <dbReference type="ARBA" id="ARBA00066430"/>
    </source>
</evidence>
<feature type="domain" description="Glycoside hydrolase family 65 C-terminal" evidence="11">
    <location>
        <begin position="645"/>
        <end position="696"/>
    </location>
</feature>
<evidence type="ECO:0000256" key="3">
    <source>
        <dbReference type="ARBA" id="ARBA00023295"/>
    </source>
</evidence>
<evidence type="ECO:0000256" key="5">
    <source>
        <dbReference type="ARBA" id="ARBA00053339"/>
    </source>
</evidence>
<dbReference type="EC" id="3.2.1.107" evidence="6"/>
<keyword evidence="3" id="KW-0326">Glycosidase</keyword>
<keyword evidence="12" id="KW-1185">Reference proteome</keyword>
<dbReference type="RefSeq" id="XP_031557882.1">
    <property type="nucleotide sequence ID" value="XM_031702022.1"/>
</dbReference>
<dbReference type="Gene3D" id="2.60.420.10">
    <property type="entry name" value="Maltose phosphorylase, domain 3"/>
    <property type="match status" value="1"/>
</dbReference>
<dbReference type="GO" id="GO:0047402">
    <property type="term" value="F:protein-glucosylgalactosylhydroxylysine glucosidase activity"/>
    <property type="evidence" value="ECO:0007669"/>
    <property type="project" value="UniProtKB-EC"/>
</dbReference>